<dbReference type="GO" id="GO:0009893">
    <property type="term" value="P:positive regulation of metabolic process"/>
    <property type="evidence" value="ECO:0007669"/>
    <property type="project" value="UniProtKB-ARBA"/>
</dbReference>
<comment type="caution">
    <text evidence="9">The sequence shown here is derived from an EMBL/GenBank/DDBJ whole genome shotgun (WGS) entry which is preliminary data.</text>
</comment>
<keyword evidence="6" id="KW-0804">Transcription</keyword>
<dbReference type="EMBL" id="QWGB01000003">
    <property type="protein sequence ID" value="RIJ26156.1"/>
    <property type="molecule type" value="Genomic_DNA"/>
</dbReference>
<dbReference type="SMART" id="SM00411">
    <property type="entry name" value="BHL"/>
    <property type="match status" value="1"/>
</dbReference>
<dbReference type="CDD" id="cd13835">
    <property type="entry name" value="IHF_A"/>
    <property type="match status" value="1"/>
</dbReference>
<name>A0A399R3Q2_9PROT</name>
<evidence type="ECO:0000313" key="9">
    <source>
        <dbReference type="EMBL" id="RIJ26156.1"/>
    </source>
</evidence>
<evidence type="ECO:0000256" key="8">
    <source>
        <dbReference type="RuleBase" id="RU003939"/>
    </source>
</evidence>
<dbReference type="Pfam" id="PF00216">
    <property type="entry name" value="Bac_DNA_binding"/>
    <property type="match status" value="1"/>
</dbReference>
<dbReference type="InterPro" id="IPR005684">
    <property type="entry name" value="IHF_alpha"/>
</dbReference>
<dbReference type="GO" id="GO:0006355">
    <property type="term" value="P:regulation of DNA-templated transcription"/>
    <property type="evidence" value="ECO:0007669"/>
    <property type="project" value="InterPro"/>
</dbReference>
<sequence length="99" mass="10975">MSNKTVTRVEISDAIVREVGLTRQESGDILDRVLDLIGKSLEHENEVKLSRFGNFVVRKKAARAGRNPKTGVEAKISARRVVTFKPSPLLKSAVETDKD</sequence>
<accession>A0A399R3Q2</accession>
<keyword evidence="5" id="KW-0238">DNA-binding</keyword>
<dbReference type="AlphaFoldDB" id="A0A399R3Q2"/>
<gene>
    <name evidence="9" type="ORF">D1224_00630</name>
</gene>
<dbReference type="GO" id="GO:0006310">
    <property type="term" value="P:DNA recombination"/>
    <property type="evidence" value="ECO:0007669"/>
    <property type="project" value="UniProtKB-KW"/>
</dbReference>
<dbReference type="GO" id="GO:0003677">
    <property type="term" value="F:DNA binding"/>
    <property type="evidence" value="ECO:0007669"/>
    <property type="project" value="UniProtKB-KW"/>
</dbReference>
<dbReference type="GO" id="GO:0030527">
    <property type="term" value="F:structural constituent of chromatin"/>
    <property type="evidence" value="ECO:0007669"/>
    <property type="project" value="InterPro"/>
</dbReference>
<dbReference type="Gene3D" id="4.10.520.10">
    <property type="entry name" value="IHF-like DNA-binding proteins"/>
    <property type="match status" value="1"/>
</dbReference>
<keyword evidence="10" id="KW-1185">Reference proteome</keyword>
<dbReference type="SUPFAM" id="SSF47729">
    <property type="entry name" value="IHF-like DNA-binding proteins"/>
    <property type="match status" value="1"/>
</dbReference>
<keyword evidence="4" id="KW-0805">Transcription regulation</keyword>
<evidence type="ECO:0000256" key="5">
    <source>
        <dbReference type="ARBA" id="ARBA00023125"/>
    </source>
</evidence>
<dbReference type="PANTHER" id="PTHR33175">
    <property type="entry name" value="DNA-BINDING PROTEIN HU"/>
    <property type="match status" value="1"/>
</dbReference>
<keyword evidence="7" id="KW-0233">DNA recombination</keyword>
<organism evidence="9 10">
    <name type="scientific">Henriciella barbarensis</name>
    <dbReference type="NCBI Taxonomy" id="86342"/>
    <lineage>
        <taxon>Bacteria</taxon>
        <taxon>Pseudomonadati</taxon>
        <taxon>Pseudomonadota</taxon>
        <taxon>Alphaproteobacteria</taxon>
        <taxon>Hyphomonadales</taxon>
        <taxon>Hyphomonadaceae</taxon>
        <taxon>Henriciella</taxon>
    </lineage>
</organism>
<dbReference type="InterPro" id="IPR000119">
    <property type="entry name" value="Hist_DNA-bd"/>
</dbReference>
<evidence type="ECO:0000256" key="1">
    <source>
        <dbReference type="ARBA" id="ARBA00010529"/>
    </source>
</evidence>
<dbReference type="Proteomes" id="UP000265431">
    <property type="component" value="Unassembled WGS sequence"/>
</dbReference>
<proteinExistence type="inferred from homology"/>
<comment type="similarity">
    <text evidence="1 8">Belongs to the bacterial histone-like protein family.</text>
</comment>
<dbReference type="GO" id="GO:0005829">
    <property type="term" value="C:cytosol"/>
    <property type="evidence" value="ECO:0007669"/>
    <property type="project" value="TreeGrafter"/>
</dbReference>
<evidence type="ECO:0000256" key="7">
    <source>
        <dbReference type="ARBA" id="ARBA00023172"/>
    </source>
</evidence>
<dbReference type="RefSeq" id="WP_119378009.1">
    <property type="nucleotide sequence ID" value="NZ_QWGB01000003.1"/>
</dbReference>
<dbReference type="PRINTS" id="PR01727">
    <property type="entry name" value="DNABINDINGHU"/>
</dbReference>
<reference evidence="9 10" key="1">
    <citation type="submission" date="2018-08" db="EMBL/GenBank/DDBJ databases">
        <title>Henriciella mobilis sp. nov., isolated from seawater.</title>
        <authorList>
            <person name="Cheng H."/>
            <person name="Wu Y.-H."/>
            <person name="Xu X.-W."/>
            <person name="Guo L.-L."/>
        </authorList>
    </citation>
    <scope>NUCLEOTIDE SEQUENCE [LARGE SCALE GENOMIC DNA]</scope>
    <source>
        <strain evidence="9 10">CCUG66934</strain>
    </source>
</reference>
<evidence type="ECO:0000313" key="10">
    <source>
        <dbReference type="Proteomes" id="UP000265431"/>
    </source>
</evidence>
<dbReference type="OrthoDB" id="9797747at2"/>
<evidence type="ECO:0000256" key="3">
    <source>
        <dbReference type="ARBA" id="ARBA00022845"/>
    </source>
</evidence>
<keyword evidence="3" id="KW-0810">Translation regulation</keyword>
<dbReference type="InterPro" id="IPR010992">
    <property type="entry name" value="IHF-like_DNA-bd_dom_sf"/>
</dbReference>
<dbReference type="NCBIfam" id="NF001401">
    <property type="entry name" value="PRK00285.1"/>
    <property type="match status" value="1"/>
</dbReference>
<dbReference type="GO" id="GO:0006417">
    <property type="term" value="P:regulation of translation"/>
    <property type="evidence" value="ECO:0007669"/>
    <property type="project" value="UniProtKB-KW"/>
</dbReference>
<evidence type="ECO:0000256" key="4">
    <source>
        <dbReference type="ARBA" id="ARBA00023015"/>
    </source>
</evidence>
<protein>
    <recommendedName>
        <fullName evidence="2">Integration host factor subunit alpha</fullName>
    </recommendedName>
</protein>
<dbReference type="PANTHER" id="PTHR33175:SF2">
    <property type="entry name" value="INTEGRATION HOST FACTOR SUBUNIT ALPHA"/>
    <property type="match status" value="1"/>
</dbReference>
<evidence type="ECO:0000256" key="2">
    <source>
        <dbReference type="ARBA" id="ARBA00018329"/>
    </source>
</evidence>
<evidence type="ECO:0000256" key="6">
    <source>
        <dbReference type="ARBA" id="ARBA00023163"/>
    </source>
</evidence>